<dbReference type="InterPro" id="IPR005545">
    <property type="entry name" value="YCII"/>
</dbReference>
<dbReference type="AlphaFoldDB" id="A0A6J6GFN1"/>
<dbReference type="Gene3D" id="3.30.70.1060">
    <property type="entry name" value="Dimeric alpha+beta barrel"/>
    <property type="match status" value="1"/>
</dbReference>
<dbReference type="SUPFAM" id="SSF54909">
    <property type="entry name" value="Dimeric alpha+beta barrel"/>
    <property type="match status" value="1"/>
</dbReference>
<dbReference type="EMBL" id="CAEZTS010000229">
    <property type="protein sequence ID" value="CAB4595598.1"/>
    <property type="molecule type" value="Genomic_DNA"/>
</dbReference>
<proteinExistence type="predicted"/>
<evidence type="ECO:0000313" key="2">
    <source>
        <dbReference type="EMBL" id="CAB4595598.1"/>
    </source>
</evidence>
<reference evidence="2" key="1">
    <citation type="submission" date="2020-05" db="EMBL/GenBank/DDBJ databases">
        <authorList>
            <person name="Chiriac C."/>
            <person name="Salcher M."/>
            <person name="Ghai R."/>
            <person name="Kavagutti S V."/>
        </authorList>
    </citation>
    <scope>NUCLEOTIDE SEQUENCE</scope>
</reference>
<evidence type="ECO:0000259" key="1">
    <source>
        <dbReference type="Pfam" id="PF03795"/>
    </source>
</evidence>
<dbReference type="InterPro" id="IPR011008">
    <property type="entry name" value="Dimeric_a/b-barrel"/>
</dbReference>
<protein>
    <submittedName>
        <fullName evidence="2">Unannotated protein</fullName>
    </submittedName>
</protein>
<gene>
    <name evidence="2" type="ORF">UFOPK1722_01873</name>
</gene>
<name>A0A6J6GFN1_9ZZZZ</name>
<accession>A0A6J6GFN1</accession>
<feature type="domain" description="YCII-related" evidence="1">
    <location>
        <begin position="15"/>
        <end position="92"/>
    </location>
</feature>
<organism evidence="2">
    <name type="scientific">freshwater metagenome</name>
    <dbReference type="NCBI Taxonomy" id="449393"/>
    <lineage>
        <taxon>unclassified sequences</taxon>
        <taxon>metagenomes</taxon>
        <taxon>ecological metagenomes</taxon>
    </lineage>
</organism>
<sequence length="108" mass="11559">MRSIIFVIDDSSGSASGDEMTAIDAFNTALQVDGQWVMAAGIAAPGRAEVIDGRPGRESSISGSLFGGSEFYSGFWIVETDNLETARRLAVAGSRACNRKVELRPFLR</sequence>
<dbReference type="Pfam" id="PF03795">
    <property type="entry name" value="YCII"/>
    <property type="match status" value="1"/>
</dbReference>